<evidence type="ECO:0000313" key="2">
    <source>
        <dbReference type="Proteomes" id="UP001164705"/>
    </source>
</evidence>
<gene>
    <name evidence="1" type="ORF">N7U66_14555</name>
</gene>
<organism evidence="1 2">
    <name type="scientific">Lacinutrix neustonica</name>
    <dbReference type="NCBI Taxonomy" id="2980107"/>
    <lineage>
        <taxon>Bacteria</taxon>
        <taxon>Pseudomonadati</taxon>
        <taxon>Bacteroidota</taxon>
        <taxon>Flavobacteriia</taxon>
        <taxon>Flavobacteriales</taxon>
        <taxon>Flavobacteriaceae</taxon>
        <taxon>Lacinutrix</taxon>
    </lineage>
</organism>
<accession>A0A9E8MTP7</accession>
<name>A0A9E8MTP7_9FLAO</name>
<keyword evidence="2" id="KW-1185">Reference proteome</keyword>
<dbReference type="EMBL" id="CP113088">
    <property type="protein sequence ID" value="WAC01303.1"/>
    <property type="molecule type" value="Genomic_DNA"/>
</dbReference>
<evidence type="ECO:0000313" key="1">
    <source>
        <dbReference type="EMBL" id="WAC01303.1"/>
    </source>
</evidence>
<dbReference type="PROSITE" id="PS51257">
    <property type="entry name" value="PROKAR_LIPOPROTEIN"/>
    <property type="match status" value="1"/>
</dbReference>
<protein>
    <submittedName>
        <fullName evidence="1">Uncharacterized protein</fullName>
    </submittedName>
</protein>
<dbReference type="Proteomes" id="UP001164705">
    <property type="component" value="Chromosome"/>
</dbReference>
<reference evidence="1" key="1">
    <citation type="submission" date="2022-11" db="EMBL/GenBank/DDBJ databases">
        <title>Lacinutrix neustonica HL-RS19T sp. nov., isolated from the surface microlayer sample of brackish Lake Shihwa.</title>
        <authorList>
            <person name="Choi J.Y."/>
            <person name="Hwang C.Y."/>
        </authorList>
    </citation>
    <scope>NUCLEOTIDE SEQUENCE</scope>
    <source>
        <strain evidence="1">HL-RS19</strain>
    </source>
</reference>
<sequence length="73" mass="8242">MKRKLLIGLIMGFVLVSCYDVKKPKKPSSIISKDKMVVVLVDMSIMSSAKGVNKKRLEENGIVPNRIYMKNMV</sequence>
<dbReference type="KEGG" id="lnu:N7U66_14555"/>
<proteinExistence type="predicted"/>
<dbReference type="AlphaFoldDB" id="A0A9E8MTP7"/>
<dbReference type="RefSeq" id="WP_267675917.1">
    <property type="nucleotide sequence ID" value="NZ_CP113088.1"/>
</dbReference>